<evidence type="ECO:0000313" key="12">
    <source>
        <dbReference type="EMBL" id="KRX25270.1"/>
    </source>
</evidence>
<dbReference type="GO" id="GO:0000014">
    <property type="term" value="F:single-stranded DNA endodeoxyribonuclease activity"/>
    <property type="evidence" value="ECO:0007669"/>
    <property type="project" value="TreeGrafter"/>
</dbReference>
<evidence type="ECO:0000256" key="2">
    <source>
        <dbReference type="ARBA" id="ARBA00010015"/>
    </source>
</evidence>
<dbReference type="Gene3D" id="3.40.50.10130">
    <property type="match status" value="1"/>
</dbReference>
<dbReference type="InterPro" id="IPR010994">
    <property type="entry name" value="RuvA_2-like"/>
</dbReference>
<evidence type="ECO:0000256" key="6">
    <source>
        <dbReference type="ARBA" id="ARBA00022801"/>
    </source>
</evidence>
<feature type="domain" description="ERCC4" evidence="11">
    <location>
        <begin position="570"/>
        <end position="650"/>
    </location>
</feature>
<dbReference type="SMART" id="SM00891">
    <property type="entry name" value="ERCC4"/>
    <property type="match status" value="1"/>
</dbReference>
<dbReference type="InterPro" id="IPR011335">
    <property type="entry name" value="Restrct_endonuc-II-like"/>
</dbReference>
<dbReference type="Gene3D" id="1.10.150.20">
    <property type="entry name" value="5' to 3' exonuclease, C-terminal subdomain"/>
    <property type="match status" value="1"/>
</dbReference>
<dbReference type="GO" id="GO:0000712">
    <property type="term" value="P:resolution of meiotic recombination intermediates"/>
    <property type="evidence" value="ECO:0007669"/>
    <property type="project" value="TreeGrafter"/>
</dbReference>
<keyword evidence="9" id="KW-0539">Nucleus</keyword>
<evidence type="ECO:0000256" key="3">
    <source>
        <dbReference type="ARBA" id="ARBA00022722"/>
    </source>
</evidence>
<dbReference type="PANTHER" id="PTHR10150:SF0">
    <property type="entry name" value="DNA REPAIR ENDONUCLEASE XPF"/>
    <property type="match status" value="1"/>
</dbReference>
<reference evidence="12 13" key="1">
    <citation type="submission" date="2015-01" db="EMBL/GenBank/DDBJ databases">
        <title>Evolution of Trichinella species and genotypes.</title>
        <authorList>
            <person name="Korhonen P.K."/>
            <person name="Edoardo P."/>
            <person name="Giuseppe L.R."/>
            <person name="Gasser R.B."/>
        </authorList>
    </citation>
    <scope>NUCLEOTIDE SEQUENCE [LARGE SCALE GENOMIC DNA]</scope>
    <source>
        <strain evidence="12">ISS37</strain>
    </source>
</reference>
<dbReference type="GO" id="GO:1901255">
    <property type="term" value="P:nucleotide-excision repair involved in interstrand cross-link repair"/>
    <property type="evidence" value="ECO:0007669"/>
    <property type="project" value="TreeGrafter"/>
</dbReference>
<gene>
    <name evidence="12" type="primary">ERCC4</name>
    <name evidence="12" type="ORF">T07_5071</name>
</gene>
<dbReference type="Pfam" id="PF02732">
    <property type="entry name" value="ERCC4"/>
    <property type="match status" value="1"/>
</dbReference>
<evidence type="ECO:0000256" key="4">
    <source>
        <dbReference type="ARBA" id="ARBA00022759"/>
    </source>
</evidence>
<dbReference type="FunFam" id="3.40.50.10130:FF:000002">
    <property type="entry name" value="DNA repair endonuclease XPF"/>
    <property type="match status" value="1"/>
</dbReference>
<evidence type="ECO:0000259" key="11">
    <source>
        <dbReference type="SMART" id="SM00891"/>
    </source>
</evidence>
<keyword evidence="7" id="KW-0238">DNA-binding</keyword>
<name>A0A0V0SF89_9BILA</name>
<organism evidence="12 13">
    <name type="scientific">Trichinella nelsoni</name>
    <dbReference type="NCBI Taxonomy" id="6336"/>
    <lineage>
        <taxon>Eukaryota</taxon>
        <taxon>Metazoa</taxon>
        <taxon>Ecdysozoa</taxon>
        <taxon>Nematoda</taxon>
        <taxon>Enoplea</taxon>
        <taxon>Dorylaimia</taxon>
        <taxon>Trichinellida</taxon>
        <taxon>Trichinellidae</taxon>
        <taxon>Trichinella</taxon>
    </lineage>
</organism>
<dbReference type="Proteomes" id="UP000054630">
    <property type="component" value="Unassembled WGS sequence"/>
</dbReference>
<keyword evidence="8" id="KW-0234">DNA repair</keyword>
<keyword evidence="13" id="KW-1185">Reference proteome</keyword>
<evidence type="ECO:0000313" key="13">
    <source>
        <dbReference type="Proteomes" id="UP000054630"/>
    </source>
</evidence>
<evidence type="ECO:0000256" key="5">
    <source>
        <dbReference type="ARBA" id="ARBA00022763"/>
    </source>
</evidence>
<keyword evidence="6" id="KW-0378">Hydrolase</keyword>
<dbReference type="GO" id="GO:0003684">
    <property type="term" value="F:damaged DNA binding"/>
    <property type="evidence" value="ECO:0007669"/>
    <property type="project" value="TreeGrafter"/>
</dbReference>
<accession>A0A0V0SF89</accession>
<dbReference type="SUPFAM" id="SSF47781">
    <property type="entry name" value="RuvA domain 2-like"/>
    <property type="match status" value="1"/>
</dbReference>
<comment type="subcellular location">
    <subcellularLocation>
        <location evidence="1">Nucleus</location>
    </subcellularLocation>
</comment>
<evidence type="ECO:0000256" key="9">
    <source>
        <dbReference type="ARBA" id="ARBA00023242"/>
    </source>
</evidence>
<dbReference type="InterPro" id="IPR047520">
    <property type="entry name" value="XPF_nuclease"/>
</dbReference>
<dbReference type="OrthoDB" id="361020at2759"/>
<comment type="similarity">
    <text evidence="2">Belongs to the XPF family.</text>
</comment>
<proteinExistence type="inferred from homology"/>
<dbReference type="EMBL" id="JYDL01000013">
    <property type="protein sequence ID" value="KRX25270.1"/>
    <property type="molecule type" value="Genomic_DNA"/>
</dbReference>
<dbReference type="CDD" id="cd20078">
    <property type="entry name" value="XPF_nuclease_XPF_euk"/>
    <property type="match status" value="1"/>
</dbReference>
<dbReference type="InterPro" id="IPR006166">
    <property type="entry name" value="ERCC4_domain"/>
</dbReference>
<evidence type="ECO:0000256" key="10">
    <source>
        <dbReference type="ARBA" id="ARBA00072370"/>
    </source>
</evidence>
<evidence type="ECO:0000256" key="1">
    <source>
        <dbReference type="ARBA" id="ARBA00004123"/>
    </source>
</evidence>
<keyword evidence="3" id="KW-0540">Nuclease</keyword>
<dbReference type="GO" id="GO:0000110">
    <property type="term" value="C:nucleotide-excision repair factor 1 complex"/>
    <property type="evidence" value="ECO:0007669"/>
    <property type="project" value="TreeGrafter"/>
</dbReference>
<dbReference type="GO" id="GO:0003697">
    <property type="term" value="F:single-stranded DNA binding"/>
    <property type="evidence" value="ECO:0007669"/>
    <property type="project" value="TreeGrafter"/>
</dbReference>
<dbReference type="GO" id="GO:0000724">
    <property type="term" value="P:double-strand break repair via homologous recombination"/>
    <property type="evidence" value="ECO:0007669"/>
    <property type="project" value="TreeGrafter"/>
</dbReference>
<protein>
    <recommendedName>
        <fullName evidence="10">DNA repair endonuclease XPF</fullName>
    </recommendedName>
</protein>
<sequence length="800" mass="91070">MALPINIAHNTFKKTNSDILRKILFLSKKKLLQLNWNSAVMNKTFSENFLLIAAKGLCVERLFVRYIELYSDPSVLVIVLGTDAADHTFFSQLLREFGSTEPTRLTSNFSVNERQNAYLAGGVKFVTTNILINDLLAGRIPVNLLTGILVYRAQTVLKSALDAFVLREIIQRNVKCFVKAFSDQPSAFAQGIGKLQRAVSLLQVDRVRFLPRFHINVINALDKAAPDLQEVTVNMSDACRVSERLLNELLTACVQELRQCNTLIPAELLTVEMAATSWFDSAIQNHFGVDLQDILSSKACLLLKGNYLFYENEHFFLGGIVGNINRLRHLIDCLESESNRTFASVLTAMFSDKKLFHNNSGWLFTEAAKKLMKEGKKVGLNTPNKWLALVSIIKDLYVKDGNSESKSAMTFLFVRSRTVGSQLKQLLQELWENDSEKLIPCRLETDLVNVLGCERDPVILILHTKEKYTTFRALLNLNPDNVVIYNADIWIVRHLELYNATACSREKQLRVFFMMYDKSMEERKYLSGLQRERTSFEQLFKEEVSLLIPKRTSLDQTRLNELEDQKVPSTIVVDMREFRSELPTQLHVRGVRLVPVTLTVGDYIITPDVCVERKSISDLISSLIHGRLYAQCRAMNNYYKKQILLVQLGDSKKGWHRIGDQLAARLACLTLNFPKLSIIWAMNALSAAELLIDFKWKRSEPNANEAVAFGKEEIPEEQLKQGQTVEVLRRLPSVDSKNVGTFLKASVNLKQLFTSSQEELEKIVGNQLAAKDLYMFINEDFKQNTDLTMKLLPMAKKKDL</sequence>
<dbReference type="PANTHER" id="PTHR10150">
    <property type="entry name" value="DNA REPAIR ENDONUCLEASE XPF"/>
    <property type="match status" value="1"/>
</dbReference>
<evidence type="ECO:0000256" key="8">
    <source>
        <dbReference type="ARBA" id="ARBA00023204"/>
    </source>
</evidence>
<keyword evidence="4 12" id="KW-0255">Endonuclease</keyword>
<dbReference type="SUPFAM" id="SSF52980">
    <property type="entry name" value="Restriction endonuclease-like"/>
    <property type="match status" value="1"/>
</dbReference>
<evidence type="ECO:0000256" key="7">
    <source>
        <dbReference type="ARBA" id="ARBA00023125"/>
    </source>
</evidence>
<dbReference type="STRING" id="6336.A0A0V0SF89"/>
<comment type="caution">
    <text evidence="12">The sequence shown here is derived from an EMBL/GenBank/DDBJ whole genome shotgun (WGS) entry which is preliminary data.</text>
</comment>
<keyword evidence="5" id="KW-0227">DNA damage</keyword>
<dbReference type="AlphaFoldDB" id="A0A0V0SF89"/>